<feature type="region of interest" description="Disordered" evidence="1">
    <location>
        <begin position="152"/>
        <end position="173"/>
    </location>
</feature>
<feature type="region of interest" description="Disordered" evidence="1">
    <location>
        <begin position="70"/>
        <end position="104"/>
    </location>
</feature>
<name>A0A8J9ZE56_BRALA</name>
<feature type="region of interest" description="Disordered" evidence="1">
    <location>
        <begin position="33"/>
        <end position="55"/>
    </location>
</feature>
<proteinExistence type="predicted"/>
<accession>A0A8J9ZE56</accession>
<organism evidence="2 3">
    <name type="scientific">Branchiostoma lanceolatum</name>
    <name type="common">Common lancelet</name>
    <name type="synonym">Amphioxus lanceolatum</name>
    <dbReference type="NCBI Taxonomy" id="7740"/>
    <lineage>
        <taxon>Eukaryota</taxon>
        <taxon>Metazoa</taxon>
        <taxon>Chordata</taxon>
        <taxon>Cephalochordata</taxon>
        <taxon>Leptocardii</taxon>
        <taxon>Amphioxiformes</taxon>
        <taxon>Branchiostomatidae</taxon>
        <taxon>Branchiostoma</taxon>
    </lineage>
</organism>
<sequence>MEGTATSDPVPIQGKTKPELKLLTFQKKDRYENEWDDARPETPPTTYVVKGPLHYSKPRPSKFSHLAAQMETEETTTDALTRVQPTVVPLSRPVSRPAPKIPTQGKGLLKEAQDFQKNAGVSLAPDDLHKGVAGEVTKVQRIPGKIAQLTAEHRATSTESLPAGSPPKVTERLTNSEKRHSWFGGMPEKKPACVPQTIYLPEQRRWFGIGPVYQPTQTVCVPVKPKVNLVDQVKQKGLSTKSKQFYHQDSDRDFFVDKNQQDFPKFKKICPRSDAEFNALAPSTL</sequence>
<gene>
    <name evidence="2" type="primary">Hypp1045</name>
    <name evidence="2" type="ORF">BLAG_LOCUS12885</name>
</gene>
<protein>
    <submittedName>
        <fullName evidence="2">Hypp1045 protein</fullName>
    </submittedName>
</protein>
<dbReference type="EMBL" id="OV696687">
    <property type="protein sequence ID" value="CAH1252958.1"/>
    <property type="molecule type" value="Genomic_DNA"/>
</dbReference>
<keyword evidence="3" id="KW-1185">Reference proteome</keyword>
<evidence type="ECO:0000313" key="2">
    <source>
        <dbReference type="EMBL" id="CAH1252958.1"/>
    </source>
</evidence>
<dbReference type="OrthoDB" id="10019720at2759"/>
<dbReference type="AlphaFoldDB" id="A0A8J9ZE56"/>
<evidence type="ECO:0000256" key="1">
    <source>
        <dbReference type="SAM" id="MobiDB-lite"/>
    </source>
</evidence>
<dbReference type="Proteomes" id="UP000838412">
    <property type="component" value="Chromosome 2"/>
</dbReference>
<evidence type="ECO:0000313" key="3">
    <source>
        <dbReference type="Proteomes" id="UP000838412"/>
    </source>
</evidence>
<reference evidence="2" key="1">
    <citation type="submission" date="2022-01" db="EMBL/GenBank/DDBJ databases">
        <authorList>
            <person name="Braso-Vives M."/>
        </authorList>
    </citation>
    <scope>NUCLEOTIDE SEQUENCE</scope>
</reference>